<protein>
    <recommendedName>
        <fullName evidence="5">Zn(2)-C6 fungal-type domain-containing protein</fullName>
    </recommendedName>
</protein>
<sequence>MLEQTLVQSTPEVNTTHAIGSIEIEFQMRPTISKVIKGASVWNLLDRINFTAEAPPTLPQNPATMSNGGPAACSRPRLSLFILITGSTPLPQAAVCGLIKIGTIRPCRRARKEYEDVNRAGDGALPCSQCAKRKLSCNKGSKARFRLMSHSCYQLKSLTNANRGSKKFPSDQTWCRTISKRIDFVDQSLEIARQYDGGSEAEDEDFPDERFNEHADTSPPNTEACNPNSNLSPGTNSLSIEDQIISQISPQTLSDIGQSPLIRDWAQAASECSIESTIRQFKRLELPQAALKEKDKANLIRHFVQVVGPAFDFYDEGRKVASELTERAITCQSLLHLVYNASAKSLGLPLDLDNAPQSLGNPISLPHINNGNNNSAAALLSRFIFNLEDKQDSTQGFAIVGTPSPPFHIHDEFQAAIMWASLRQEIFLALMNQRHVNIPVDRHALESLLKDHLCQTADDSTWCNRMLLHLFDTIQYCFGDAHSSSTYDQLFSYANTWMSSKPSSFTPVFSQDGPNGQMLPEIWFLDSCAAAGMQYYHLVRILLTAHNPRVPRIGPAKKAAIEWIDEQVRGHAKMVCGIAESLEEINPGHLSACMSIALAGDYFHEKEEQAILLNLMIKTSSYYGWSTGSTQKYLQETWKL</sequence>
<name>A0A9N9VV35_9HYPO</name>
<accession>A0A9N9VV35</accession>
<feature type="compositionally biased region" description="Polar residues" evidence="2">
    <location>
        <begin position="218"/>
        <end position="233"/>
    </location>
</feature>
<evidence type="ECO:0000313" key="4">
    <source>
        <dbReference type="Proteomes" id="UP000696573"/>
    </source>
</evidence>
<evidence type="ECO:0008006" key="5">
    <source>
        <dbReference type="Google" id="ProtNLM"/>
    </source>
</evidence>
<keyword evidence="1" id="KW-0539">Nucleus</keyword>
<keyword evidence="4" id="KW-1185">Reference proteome</keyword>
<proteinExistence type="predicted"/>
<dbReference type="GO" id="GO:0045944">
    <property type="term" value="P:positive regulation of transcription by RNA polymerase II"/>
    <property type="evidence" value="ECO:0007669"/>
    <property type="project" value="TreeGrafter"/>
</dbReference>
<dbReference type="OrthoDB" id="4525710at2759"/>
<dbReference type="PANTHER" id="PTHR37534:SF2">
    <property type="entry name" value="N-ACETYLTRANSFERASE DOMAIN-CONTAINING PROTEIN"/>
    <property type="match status" value="1"/>
</dbReference>
<gene>
    <name evidence="3" type="ORF">CRHIZ90672A_00006861</name>
</gene>
<dbReference type="Proteomes" id="UP000696573">
    <property type="component" value="Unassembled WGS sequence"/>
</dbReference>
<feature type="region of interest" description="Disordered" evidence="2">
    <location>
        <begin position="195"/>
        <end position="233"/>
    </location>
</feature>
<dbReference type="GO" id="GO:0005634">
    <property type="term" value="C:nucleus"/>
    <property type="evidence" value="ECO:0007669"/>
    <property type="project" value="TreeGrafter"/>
</dbReference>
<evidence type="ECO:0000313" key="3">
    <source>
        <dbReference type="EMBL" id="CAH0033988.1"/>
    </source>
</evidence>
<dbReference type="PANTHER" id="PTHR37534">
    <property type="entry name" value="TRANSCRIPTIONAL ACTIVATOR PROTEIN UGA3"/>
    <property type="match status" value="1"/>
</dbReference>
<reference evidence="3" key="1">
    <citation type="submission" date="2021-10" db="EMBL/GenBank/DDBJ databases">
        <authorList>
            <person name="Piombo E."/>
        </authorList>
    </citation>
    <scope>NUCLEOTIDE SEQUENCE</scope>
</reference>
<organism evidence="3 4">
    <name type="scientific">Clonostachys rhizophaga</name>
    <dbReference type="NCBI Taxonomy" id="160324"/>
    <lineage>
        <taxon>Eukaryota</taxon>
        <taxon>Fungi</taxon>
        <taxon>Dikarya</taxon>
        <taxon>Ascomycota</taxon>
        <taxon>Pezizomycotina</taxon>
        <taxon>Sordariomycetes</taxon>
        <taxon>Hypocreomycetidae</taxon>
        <taxon>Hypocreales</taxon>
        <taxon>Bionectriaceae</taxon>
        <taxon>Clonostachys</taxon>
    </lineage>
</organism>
<comment type="caution">
    <text evidence="3">The sequence shown here is derived from an EMBL/GenBank/DDBJ whole genome shotgun (WGS) entry which is preliminary data.</text>
</comment>
<dbReference type="AlphaFoldDB" id="A0A9N9VV35"/>
<dbReference type="EMBL" id="CABFNQ020000748">
    <property type="protein sequence ID" value="CAH0033988.1"/>
    <property type="molecule type" value="Genomic_DNA"/>
</dbReference>
<dbReference type="GO" id="GO:0000976">
    <property type="term" value="F:transcription cis-regulatory region binding"/>
    <property type="evidence" value="ECO:0007669"/>
    <property type="project" value="TreeGrafter"/>
</dbReference>
<evidence type="ECO:0000256" key="2">
    <source>
        <dbReference type="SAM" id="MobiDB-lite"/>
    </source>
</evidence>
<evidence type="ECO:0000256" key="1">
    <source>
        <dbReference type="ARBA" id="ARBA00023242"/>
    </source>
</evidence>
<dbReference type="GO" id="GO:0003700">
    <property type="term" value="F:DNA-binding transcription factor activity"/>
    <property type="evidence" value="ECO:0007669"/>
    <property type="project" value="TreeGrafter"/>
</dbReference>